<accession>A0A833JDM0</accession>
<dbReference type="PANTHER" id="PTHR43185:SF1">
    <property type="entry name" value="FE(2+) TRANSPORTER FEOB"/>
    <property type="match status" value="1"/>
</dbReference>
<comment type="subcellular location">
    <subcellularLocation>
        <location evidence="1 16">Cell inner membrane</location>
        <topology evidence="1 16">Multi-pass membrane protein</topology>
    </subcellularLocation>
</comment>
<evidence type="ECO:0000256" key="16">
    <source>
        <dbReference type="RuleBase" id="RU362098"/>
    </source>
</evidence>
<evidence type="ECO:0000256" key="2">
    <source>
        <dbReference type="ARBA" id="ARBA00022448"/>
    </source>
</evidence>
<comment type="function">
    <text evidence="16">Probable transporter of a GTP-driven Fe(2+) uptake system.</text>
</comment>
<comment type="caution">
    <text evidence="18">The sequence shown here is derived from an EMBL/GenBank/DDBJ whole genome shotgun (WGS) entry which is preliminary data.</text>
</comment>
<evidence type="ECO:0000256" key="13">
    <source>
        <dbReference type="NCBIfam" id="TIGR00437"/>
    </source>
</evidence>
<protein>
    <recommendedName>
        <fullName evidence="13 16">Ferrous iron transport protein B</fullName>
    </recommendedName>
</protein>
<dbReference type="PRINTS" id="PR00326">
    <property type="entry name" value="GTP1OBG"/>
</dbReference>
<dbReference type="Gene3D" id="3.40.50.300">
    <property type="entry name" value="P-loop containing nucleotide triphosphate hydrolases"/>
    <property type="match status" value="1"/>
</dbReference>
<evidence type="ECO:0000256" key="15">
    <source>
        <dbReference type="PIRSR" id="PIRSR603373-2"/>
    </source>
</evidence>
<dbReference type="InterPro" id="IPR011642">
    <property type="entry name" value="Gate_dom"/>
</dbReference>
<dbReference type="GO" id="GO:0015093">
    <property type="term" value="F:ferrous iron transmembrane transporter activity"/>
    <property type="evidence" value="ECO:0007669"/>
    <property type="project" value="UniProtKB-UniRule"/>
</dbReference>
<dbReference type="InterPro" id="IPR006073">
    <property type="entry name" value="GTP-bd"/>
</dbReference>
<dbReference type="InterPro" id="IPR030389">
    <property type="entry name" value="G_FEOB_dom"/>
</dbReference>
<dbReference type="PANTHER" id="PTHR43185">
    <property type="entry name" value="FERROUS IRON TRANSPORT PROTEIN B"/>
    <property type="match status" value="1"/>
</dbReference>
<evidence type="ECO:0000256" key="3">
    <source>
        <dbReference type="ARBA" id="ARBA00022475"/>
    </source>
</evidence>
<keyword evidence="11 14" id="KW-0342">GTP-binding</keyword>
<dbReference type="InterPro" id="IPR003373">
    <property type="entry name" value="Fe2_transport_prot-B"/>
</dbReference>
<keyword evidence="2 16" id="KW-0813">Transport</keyword>
<feature type="transmembrane region" description="Helical" evidence="16">
    <location>
        <begin position="613"/>
        <end position="635"/>
    </location>
</feature>
<keyword evidence="3" id="KW-1003">Cell membrane</keyword>
<dbReference type="InterPro" id="IPR011640">
    <property type="entry name" value="Fe2_transport_prot_B_C"/>
</dbReference>
<dbReference type="Pfam" id="PF02421">
    <property type="entry name" value="FeoB_N"/>
    <property type="match status" value="1"/>
</dbReference>
<feature type="transmembrane region" description="Helical" evidence="16">
    <location>
        <begin position="246"/>
        <end position="266"/>
    </location>
</feature>
<keyword evidence="12 16" id="KW-0472">Membrane</keyword>
<feature type="binding site" evidence="15">
    <location>
        <position position="32"/>
    </location>
    <ligand>
        <name>Mg(2+)</name>
        <dbReference type="ChEBI" id="CHEBI:18420"/>
        <label>2</label>
    </ligand>
</feature>
<evidence type="ECO:0000256" key="1">
    <source>
        <dbReference type="ARBA" id="ARBA00004429"/>
    </source>
</evidence>
<feature type="transmembrane region" description="Helical" evidence="16">
    <location>
        <begin position="477"/>
        <end position="496"/>
    </location>
</feature>
<feature type="binding site" evidence="15">
    <location>
        <position position="28"/>
    </location>
    <ligand>
        <name>Mg(2+)</name>
        <dbReference type="ChEBI" id="CHEBI:18420"/>
        <label>2</label>
    </ligand>
</feature>
<keyword evidence="6 16" id="KW-0812">Transmembrane</keyword>
<keyword evidence="19" id="KW-1185">Reference proteome</keyword>
<evidence type="ECO:0000256" key="8">
    <source>
        <dbReference type="ARBA" id="ARBA00022989"/>
    </source>
</evidence>
<evidence type="ECO:0000256" key="12">
    <source>
        <dbReference type="ARBA" id="ARBA00023136"/>
    </source>
</evidence>
<feature type="binding site" evidence="15">
    <location>
        <position position="31"/>
    </location>
    <ligand>
        <name>Mg(2+)</name>
        <dbReference type="ChEBI" id="CHEBI:18420"/>
        <label>2</label>
    </ligand>
</feature>
<evidence type="ECO:0000256" key="4">
    <source>
        <dbReference type="ARBA" id="ARBA00022496"/>
    </source>
</evidence>
<keyword evidence="15" id="KW-0460">Magnesium</keyword>
<evidence type="ECO:0000256" key="9">
    <source>
        <dbReference type="ARBA" id="ARBA00023004"/>
    </source>
</evidence>
<feature type="transmembrane region" description="Helical" evidence="16">
    <location>
        <begin position="573"/>
        <end position="593"/>
    </location>
</feature>
<dbReference type="Pfam" id="PF07664">
    <property type="entry name" value="FeoB_C"/>
    <property type="match status" value="1"/>
</dbReference>
<comment type="similarity">
    <text evidence="16">Belongs to the TRAFAC class TrmE-Era-EngA-EngB-Septin-like GTPase superfamily. FeoB GTPase (TC 9.A.8) family.</text>
</comment>
<dbReference type="GO" id="GO:0005525">
    <property type="term" value="F:GTP binding"/>
    <property type="evidence" value="ECO:0007669"/>
    <property type="project" value="UniProtKB-KW"/>
</dbReference>
<dbReference type="NCBIfam" id="TIGR00437">
    <property type="entry name" value="feoB"/>
    <property type="match status" value="1"/>
</dbReference>
<feature type="domain" description="FeoB-type G" evidence="17">
    <location>
        <begin position="10"/>
        <end position="178"/>
    </location>
</feature>
<evidence type="ECO:0000313" key="18">
    <source>
        <dbReference type="EMBL" id="KAB8031950.1"/>
    </source>
</evidence>
<dbReference type="RefSeq" id="WP_152212125.1">
    <property type="nucleotide sequence ID" value="NZ_WFLN01000005.1"/>
</dbReference>
<reference evidence="18 19" key="1">
    <citation type="submission" date="2019-10" db="EMBL/GenBank/DDBJ databases">
        <title>New genus of Silvanigrellaceae.</title>
        <authorList>
            <person name="Pitt A."/>
            <person name="Hahn M.W."/>
        </authorList>
    </citation>
    <scope>NUCLEOTIDE SEQUENCE [LARGE SCALE GENOMIC DNA]</scope>
    <source>
        <strain evidence="18 19">33A1-SZDP</strain>
    </source>
</reference>
<evidence type="ECO:0000259" key="17">
    <source>
        <dbReference type="PROSITE" id="PS51711"/>
    </source>
</evidence>
<feature type="transmembrane region" description="Helical" evidence="16">
    <location>
        <begin position="380"/>
        <end position="406"/>
    </location>
</feature>
<dbReference type="InterPro" id="IPR050860">
    <property type="entry name" value="FeoB_GTPase"/>
</dbReference>
<dbReference type="InterPro" id="IPR027417">
    <property type="entry name" value="P-loop_NTPase"/>
</dbReference>
<dbReference type="PROSITE" id="PS51711">
    <property type="entry name" value="G_FEOB"/>
    <property type="match status" value="1"/>
</dbReference>
<evidence type="ECO:0000256" key="5">
    <source>
        <dbReference type="ARBA" id="ARBA00022519"/>
    </source>
</evidence>
<dbReference type="EMBL" id="WFLN01000005">
    <property type="protein sequence ID" value="KAB8031950.1"/>
    <property type="molecule type" value="Genomic_DNA"/>
</dbReference>
<dbReference type="CDD" id="cd01879">
    <property type="entry name" value="FeoB"/>
    <property type="match status" value="1"/>
</dbReference>
<dbReference type="Proteomes" id="UP000442694">
    <property type="component" value="Unassembled WGS sequence"/>
</dbReference>
<sequence length="641" mass="70116">MSSQVNILTQTRIALVGNPNCGKTALFNALTGSRQKVANYAGVTVEKKEGAYLSPKGKKVKVVDLPGTYSLRARSPDEEVTRDVVLGKFANESIPDAIICVADATNLHLGLRLVLELKKVGKPIVLALNMMDVARKRGYDIDIKLLSNELGVPVIPTVAIRKNGINELVAAVEQEVGKFITENSSVETTNNQNNSSHLKCVWTEPNAIEVRSYHKEVERILCVANRKQGFASEWTKRLDAFLLHPVFGLVTLLAILFLVFQAVFTLSEYPNGLIESSFAALQGLITEYLPDGILRSLISDGIIAGVGSVLVFLPQILSLFFFLLLLEDTGYMARAAFLMDKLMGGVGLHGRAFIPLLSSFGCAIPGIMSTRTIESKKDRIITILIAPLMTCSARLPVYTLIIAAFIPSKTILGFANLQGLVMFGLYVIGIISALVVAFILKRFFIKGNVHPLLMELPTYKLPSIKNLFLGLTTRAKLFLSKAGTLILALMVVIWFLSTFPSAPEGATLPDIDYTFAGMIGHFFEPFLAPIGFNWQIAIALIPGMAAREVAVAALGTVYAISGSEDAVAEGLKTMLVNAWTLPTALSFLTWYIFAPQCAPTLAVAKRETNSWVWPTVMFTYMFGLAYLCSFIVFHVTQYLIR</sequence>
<evidence type="ECO:0000313" key="19">
    <source>
        <dbReference type="Proteomes" id="UP000442694"/>
    </source>
</evidence>
<keyword evidence="7 14" id="KW-0547">Nucleotide-binding</keyword>
<name>A0A833JDM0_9BACT</name>
<feature type="binding site" evidence="14">
    <location>
        <begin position="129"/>
        <end position="132"/>
    </location>
    <ligand>
        <name>GTP</name>
        <dbReference type="ChEBI" id="CHEBI:37565"/>
        <label>1</label>
    </ligand>
</feature>
<keyword evidence="9 16" id="KW-0408">Iron</keyword>
<evidence type="ECO:0000256" key="6">
    <source>
        <dbReference type="ARBA" id="ARBA00022692"/>
    </source>
</evidence>
<feature type="binding site" evidence="14">
    <location>
        <begin position="17"/>
        <end position="24"/>
    </location>
    <ligand>
        <name>GTP</name>
        <dbReference type="ChEBI" id="CHEBI:37565"/>
        <label>1</label>
    </ligand>
</feature>
<keyword evidence="4 16" id="KW-0410">Iron transport</keyword>
<keyword evidence="15" id="KW-0479">Metal-binding</keyword>
<feature type="binding site" evidence="14">
    <location>
        <begin position="64"/>
        <end position="67"/>
    </location>
    <ligand>
        <name>GTP</name>
        <dbReference type="ChEBI" id="CHEBI:37565"/>
        <label>1</label>
    </ligand>
</feature>
<dbReference type="SUPFAM" id="SSF52540">
    <property type="entry name" value="P-loop containing nucleoside triphosphate hydrolases"/>
    <property type="match status" value="1"/>
</dbReference>
<evidence type="ECO:0000256" key="10">
    <source>
        <dbReference type="ARBA" id="ARBA00023065"/>
    </source>
</evidence>
<evidence type="ECO:0000256" key="14">
    <source>
        <dbReference type="PIRSR" id="PIRSR603373-1"/>
    </source>
</evidence>
<keyword evidence="5" id="KW-0997">Cell inner membrane</keyword>
<organism evidence="18 19">
    <name type="scientific">Fluviispira multicolorata</name>
    <dbReference type="NCBI Taxonomy" id="2654512"/>
    <lineage>
        <taxon>Bacteria</taxon>
        <taxon>Pseudomonadati</taxon>
        <taxon>Bdellovibrionota</taxon>
        <taxon>Oligoflexia</taxon>
        <taxon>Silvanigrellales</taxon>
        <taxon>Silvanigrellaceae</taxon>
        <taxon>Fluviispira</taxon>
    </lineage>
</organism>
<feature type="binding site" evidence="14">
    <location>
        <begin position="42"/>
        <end position="46"/>
    </location>
    <ligand>
        <name>GTP</name>
        <dbReference type="ChEBI" id="CHEBI:37565"/>
        <label>1</label>
    </ligand>
</feature>
<dbReference type="Pfam" id="PF07670">
    <property type="entry name" value="Gate"/>
    <property type="match status" value="2"/>
</dbReference>
<feature type="transmembrane region" description="Helical" evidence="16">
    <location>
        <begin position="418"/>
        <end position="440"/>
    </location>
</feature>
<dbReference type="FunFam" id="3.40.50.300:FF:000426">
    <property type="entry name" value="Ferrous iron transport protein B"/>
    <property type="match status" value="1"/>
</dbReference>
<evidence type="ECO:0000256" key="7">
    <source>
        <dbReference type="ARBA" id="ARBA00022741"/>
    </source>
</evidence>
<evidence type="ECO:0000256" key="11">
    <source>
        <dbReference type="ARBA" id="ARBA00023134"/>
    </source>
</evidence>
<keyword evidence="8 16" id="KW-1133">Transmembrane helix</keyword>
<feature type="binding site" evidence="15">
    <location>
        <position position="29"/>
    </location>
    <ligand>
        <name>Mg(2+)</name>
        <dbReference type="ChEBI" id="CHEBI:18420"/>
        <label>2</label>
    </ligand>
</feature>
<dbReference type="GO" id="GO:0046872">
    <property type="term" value="F:metal ion binding"/>
    <property type="evidence" value="ECO:0007669"/>
    <property type="project" value="UniProtKB-KW"/>
</dbReference>
<comment type="caution">
    <text evidence="16">Lacks conserved residue(s) required for the propagation of feature annotation.</text>
</comment>
<dbReference type="AlphaFoldDB" id="A0A833JDM0"/>
<proteinExistence type="inferred from homology"/>
<feature type="transmembrane region" description="Helical" evidence="16">
    <location>
        <begin position="302"/>
        <end position="326"/>
    </location>
</feature>
<dbReference type="GO" id="GO:0005886">
    <property type="term" value="C:plasma membrane"/>
    <property type="evidence" value="ECO:0007669"/>
    <property type="project" value="UniProtKB-SubCell"/>
</dbReference>
<gene>
    <name evidence="18" type="primary">feoB</name>
    <name evidence="18" type="ORF">GCL57_04705</name>
</gene>
<keyword evidence="10" id="KW-0406">Ion transport</keyword>